<dbReference type="AlphaFoldDB" id="A0A9N9K9T7"/>
<evidence type="ECO:0000313" key="2">
    <source>
        <dbReference type="Proteomes" id="UP000789405"/>
    </source>
</evidence>
<gene>
    <name evidence="1" type="ORF">DERYTH_LOCUS25939</name>
</gene>
<name>A0A9N9K9T7_9GLOM</name>
<feature type="non-terminal residue" evidence="1">
    <location>
        <position position="1"/>
    </location>
</feature>
<sequence length="54" mass="5465">MNDNPVVYVPVVPTVVVVDDEFGGGGNVAGDIIGDGIGVVVCSTGGDKEIKFDE</sequence>
<proteinExistence type="predicted"/>
<keyword evidence="2" id="KW-1185">Reference proteome</keyword>
<organism evidence="1 2">
    <name type="scientific">Dentiscutata erythropus</name>
    <dbReference type="NCBI Taxonomy" id="1348616"/>
    <lineage>
        <taxon>Eukaryota</taxon>
        <taxon>Fungi</taxon>
        <taxon>Fungi incertae sedis</taxon>
        <taxon>Mucoromycota</taxon>
        <taxon>Glomeromycotina</taxon>
        <taxon>Glomeromycetes</taxon>
        <taxon>Diversisporales</taxon>
        <taxon>Gigasporaceae</taxon>
        <taxon>Dentiscutata</taxon>
    </lineage>
</organism>
<dbReference type="Proteomes" id="UP000789405">
    <property type="component" value="Unassembled WGS sequence"/>
</dbReference>
<dbReference type="EMBL" id="CAJVPY010051166">
    <property type="protein sequence ID" value="CAG8814308.1"/>
    <property type="molecule type" value="Genomic_DNA"/>
</dbReference>
<reference evidence="1" key="1">
    <citation type="submission" date="2021-06" db="EMBL/GenBank/DDBJ databases">
        <authorList>
            <person name="Kallberg Y."/>
            <person name="Tangrot J."/>
            <person name="Rosling A."/>
        </authorList>
    </citation>
    <scope>NUCLEOTIDE SEQUENCE</scope>
    <source>
        <strain evidence="1">MA453B</strain>
    </source>
</reference>
<evidence type="ECO:0000313" key="1">
    <source>
        <dbReference type="EMBL" id="CAG8814308.1"/>
    </source>
</evidence>
<protein>
    <submittedName>
        <fullName evidence="1">27662_t:CDS:1</fullName>
    </submittedName>
</protein>
<accession>A0A9N9K9T7</accession>
<comment type="caution">
    <text evidence="1">The sequence shown here is derived from an EMBL/GenBank/DDBJ whole genome shotgun (WGS) entry which is preliminary data.</text>
</comment>